<feature type="compositionally biased region" description="Acidic residues" evidence="1">
    <location>
        <begin position="294"/>
        <end position="326"/>
    </location>
</feature>
<dbReference type="EMBL" id="CP022521">
    <property type="protein sequence ID" value="ASO20240.1"/>
    <property type="molecule type" value="Genomic_DNA"/>
</dbReference>
<evidence type="ECO:0000256" key="1">
    <source>
        <dbReference type="SAM" id="MobiDB-lite"/>
    </source>
</evidence>
<feature type="compositionally biased region" description="Basic and acidic residues" evidence="1">
    <location>
        <begin position="266"/>
        <end position="293"/>
    </location>
</feature>
<evidence type="ECO:0000313" key="2">
    <source>
        <dbReference type="EMBL" id="ASO20240.1"/>
    </source>
</evidence>
<evidence type="ECO:0000313" key="3">
    <source>
        <dbReference type="Proteomes" id="UP000204221"/>
    </source>
</evidence>
<proteinExistence type="predicted"/>
<dbReference type="AlphaFoldDB" id="A0A221W332"/>
<organism evidence="2 3">
    <name type="scientific">Actinoalloteichus hoggarensis</name>
    <dbReference type="NCBI Taxonomy" id="1470176"/>
    <lineage>
        <taxon>Bacteria</taxon>
        <taxon>Bacillati</taxon>
        <taxon>Actinomycetota</taxon>
        <taxon>Actinomycetes</taxon>
        <taxon>Pseudonocardiales</taxon>
        <taxon>Pseudonocardiaceae</taxon>
        <taxon>Actinoalloteichus</taxon>
    </lineage>
</organism>
<dbReference type="Pfam" id="PF09709">
    <property type="entry name" value="Cas_Csd1"/>
    <property type="match status" value="1"/>
</dbReference>
<reference evidence="2 3" key="1">
    <citation type="submission" date="2017-07" db="EMBL/GenBank/DDBJ databases">
        <title>Complete genome sequence of Actinoalloteichus hoggarensis DSM 45943, type strain of Actinoalloteichus hoggarensis.</title>
        <authorList>
            <person name="Ruckert C."/>
            <person name="Nouioui I."/>
            <person name="Willmese J."/>
            <person name="van Wezel G."/>
            <person name="Klenk H.-P."/>
            <person name="Kalinowski J."/>
            <person name="Zotchev S.B."/>
        </authorList>
    </citation>
    <scope>NUCLEOTIDE SEQUENCE [LARGE SCALE GENOMIC DNA]</scope>
    <source>
        <strain evidence="2 3">DSM 45943</strain>
    </source>
</reference>
<dbReference type="KEGG" id="ahg:AHOG_12985"/>
<gene>
    <name evidence="2" type="ORF">AHOG_12985</name>
</gene>
<dbReference type="Proteomes" id="UP000204221">
    <property type="component" value="Chromosome"/>
</dbReference>
<accession>A0A221W332</accession>
<feature type="region of interest" description="Disordered" evidence="1">
    <location>
        <begin position="261"/>
        <end position="326"/>
    </location>
</feature>
<dbReference type="InterPro" id="IPR010144">
    <property type="entry name" value="CRISPR-assoc_prot_Csd1-typ"/>
</dbReference>
<protein>
    <submittedName>
        <fullName evidence="2">CRISPR-associated protein (Cas_Csd1)</fullName>
    </submittedName>
</protein>
<name>A0A221W332_9PSEU</name>
<keyword evidence="3" id="KW-1185">Reference proteome</keyword>
<sequence>MARNRPIATAKFRAVTLGANVSRLIVRDWIDISLSDLLRNVRSWMADHRVNGRVFSLWRLAVSCGRHTEIGYVPMGSKADDRLKDLQDVLLHAALTGRSIPGKVTGRVLHRVWRDHRIDGPRLALLQLSRRGQPVLTLDAPDQPAAYVLGRLLALLDSVQHRSSESRINRTFAARMLGGARTRPGLVLRDGLHLAESAWLPRLERRRPAAAAALRRELAAMQTLIVDETLTRPLSPAEQVLLVLGLGHQRHRLFEQQEIARAARAARGDHGPEGPDSDSRDRDSHDSGPHDSGADDPDTDDPDTDDPDTDDPDTDDPDTDDLGEQR</sequence>